<proteinExistence type="predicted"/>
<protein>
    <submittedName>
        <fullName evidence="2">Uncharacterized protein</fullName>
    </submittedName>
</protein>
<evidence type="ECO:0000313" key="2">
    <source>
        <dbReference type="EMBL" id="KAK3868505.1"/>
    </source>
</evidence>
<dbReference type="EMBL" id="JAWQEG010002995">
    <property type="protein sequence ID" value="KAK3868505.1"/>
    <property type="molecule type" value="Genomic_DNA"/>
</dbReference>
<reference evidence="2" key="1">
    <citation type="submission" date="2023-10" db="EMBL/GenBank/DDBJ databases">
        <title>Genome assemblies of two species of porcelain crab, Petrolisthes cinctipes and Petrolisthes manimaculis (Anomura: Porcellanidae).</title>
        <authorList>
            <person name="Angst P."/>
        </authorList>
    </citation>
    <scope>NUCLEOTIDE SEQUENCE</scope>
    <source>
        <strain evidence="2">PB745_01</strain>
        <tissue evidence="2">Gill</tissue>
    </source>
</reference>
<feature type="region of interest" description="Disordered" evidence="1">
    <location>
        <begin position="1"/>
        <end position="24"/>
    </location>
</feature>
<accession>A0AAE1F7X2</accession>
<evidence type="ECO:0000313" key="3">
    <source>
        <dbReference type="Proteomes" id="UP001286313"/>
    </source>
</evidence>
<evidence type="ECO:0000256" key="1">
    <source>
        <dbReference type="SAM" id="MobiDB-lite"/>
    </source>
</evidence>
<name>A0AAE1F7X2_PETCI</name>
<comment type="caution">
    <text evidence="2">The sequence shown here is derived from an EMBL/GenBank/DDBJ whole genome shotgun (WGS) entry which is preliminary data.</text>
</comment>
<dbReference type="AlphaFoldDB" id="A0AAE1F7X2"/>
<keyword evidence="3" id="KW-1185">Reference proteome</keyword>
<dbReference type="Proteomes" id="UP001286313">
    <property type="component" value="Unassembled WGS sequence"/>
</dbReference>
<gene>
    <name evidence="2" type="ORF">Pcinc_026106</name>
</gene>
<sequence length="99" mass="10996">MLSPPQGQAGKWAGPRRPDVHTHAQAACSKIVSWAHGARLEASSPAPTHRQACSPRWSKIQTEFKFTPATPFWTRRKTAPHMLRFAQAPPTFRPGLEAD</sequence>
<organism evidence="2 3">
    <name type="scientific">Petrolisthes cinctipes</name>
    <name type="common">Flat porcelain crab</name>
    <dbReference type="NCBI Taxonomy" id="88211"/>
    <lineage>
        <taxon>Eukaryota</taxon>
        <taxon>Metazoa</taxon>
        <taxon>Ecdysozoa</taxon>
        <taxon>Arthropoda</taxon>
        <taxon>Crustacea</taxon>
        <taxon>Multicrustacea</taxon>
        <taxon>Malacostraca</taxon>
        <taxon>Eumalacostraca</taxon>
        <taxon>Eucarida</taxon>
        <taxon>Decapoda</taxon>
        <taxon>Pleocyemata</taxon>
        <taxon>Anomura</taxon>
        <taxon>Galatheoidea</taxon>
        <taxon>Porcellanidae</taxon>
        <taxon>Petrolisthes</taxon>
    </lineage>
</organism>